<dbReference type="EMBL" id="JATAAI010000027">
    <property type="protein sequence ID" value="KAK1736977.1"/>
    <property type="molecule type" value="Genomic_DNA"/>
</dbReference>
<evidence type="ECO:0000313" key="2">
    <source>
        <dbReference type="Proteomes" id="UP001224775"/>
    </source>
</evidence>
<accession>A0AAD9D7M0</accession>
<reference evidence="1" key="1">
    <citation type="submission" date="2023-06" db="EMBL/GenBank/DDBJ databases">
        <title>Survivors Of The Sea: Transcriptome response of Skeletonema marinoi to long-term dormancy.</title>
        <authorList>
            <person name="Pinder M.I.M."/>
            <person name="Kourtchenko O."/>
            <person name="Robertson E.K."/>
            <person name="Larsson T."/>
            <person name="Maumus F."/>
            <person name="Osuna-Cruz C.M."/>
            <person name="Vancaester E."/>
            <person name="Stenow R."/>
            <person name="Vandepoele K."/>
            <person name="Ploug H."/>
            <person name="Bruchert V."/>
            <person name="Godhe A."/>
            <person name="Topel M."/>
        </authorList>
    </citation>
    <scope>NUCLEOTIDE SEQUENCE</scope>
    <source>
        <strain evidence="1">R05AC</strain>
    </source>
</reference>
<dbReference type="InterPro" id="IPR011990">
    <property type="entry name" value="TPR-like_helical_dom_sf"/>
</dbReference>
<dbReference type="Gene3D" id="1.25.40.10">
    <property type="entry name" value="Tetratricopeptide repeat domain"/>
    <property type="match status" value="1"/>
</dbReference>
<evidence type="ECO:0000313" key="1">
    <source>
        <dbReference type="EMBL" id="KAK1736977.1"/>
    </source>
</evidence>
<comment type="caution">
    <text evidence="1">The sequence shown here is derived from an EMBL/GenBank/DDBJ whole genome shotgun (WGS) entry which is preliminary data.</text>
</comment>
<protein>
    <submittedName>
        <fullName evidence="1">Uncharacterized protein</fullName>
    </submittedName>
</protein>
<dbReference type="Proteomes" id="UP001224775">
    <property type="component" value="Unassembled WGS sequence"/>
</dbReference>
<proteinExistence type="predicted"/>
<dbReference type="SUPFAM" id="SSF48452">
    <property type="entry name" value="TPR-like"/>
    <property type="match status" value="1"/>
</dbReference>
<keyword evidence="2" id="KW-1185">Reference proteome</keyword>
<sequence length="355" mass="38697">MTLAVGSTVRIRDGVGKKNSFTCKAIVATISGDNTVSLVRDDLAPVPLGRVGNFIVAPLFNGRSVEECESSIDDLMELLPFEDKSGNEIADSLSTAEKGELYKNRGDQLLRLNDYTCAAAYYEAALSFIASNVSIGGTCIARKNGDAVIADVDCIDDDQYDVTITSQNGEEEETTIPLKDILCSIWCKDEAYLQPRCLLNLSRCLVKLAEIDSTSGNVGCAGQRKRATRQEKYRSSAVLGCSITITLCEHLKESTASPYVALLDSLIGKARVIRSRAFIGRNMLKNAMLDAKKVTTQDPDDKDALKLISEIKAIEARSKLLDKKISREVCRWVKKATTTSEGAAAIERMDEESSI</sequence>
<organism evidence="1 2">
    <name type="scientific">Skeletonema marinoi</name>
    <dbReference type="NCBI Taxonomy" id="267567"/>
    <lineage>
        <taxon>Eukaryota</taxon>
        <taxon>Sar</taxon>
        <taxon>Stramenopiles</taxon>
        <taxon>Ochrophyta</taxon>
        <taxon>Bacillariophyta</taxon>
        <taxon>Coscinodiscophyceae</taxon>
        <taxon>Thalassiosirophycidae</taxon>
        <taxon>Thalassiosirales</taxon>
        <taxon>Skeletonemataceae</taxon>
        <taxon>Skeletonema</taxon>
        <taxon>Skeletonema marinoi-dohrnii complex</taxon>
    </lineage>
</organism>
<name>A0AAD9D7M0_9STRA</name>
<gene>
    <name evidence="1" type="ORF">QTG54_012422</name>
</gene>
<dbReference type="AlphaFoldDB" id="A0AAD9D7M0"/>